<name>A0A7C0U6C5_9BACT</name>
<evidence type="ECO:0000256" key="5">
    <source>
        <dbReference type="ARBA" id="ARBA00022989"/>
    </source>
</evidence>
<accession>A0A7C0U6C5</accession>
<evidence type="ECO:0000256" key="1">
    <source>
        <dbReference type="ARBA" id="ARBA00004651"/>
    </source>
</evidence>
<comment type="similarity">
    <text evidence="2">Belongs to the MgtC/SapB family.</text>
</comment>
<evidence type="ECO:0000313" key="9">
    <source>
        <dbReference type="EMBL" id="HDD53208.1"/>
    </source>
</evidence>
<dbReference type="EMBL" id="DQWS01000150">
    <property type="protein sequence ID" value="HDD53208.1"/>
    <property type="molecule type" value="Genomic_DNA"/>
</dbReference>
<evidence type="ECO:0000256" key="4">
    <source>
        <dbReference type="ARBA" id="ARBA00022692"/>
    </source>
</evidence>
<feature type="transmembrane region" description="Helical" evidence="7">
    <location>
        <begin position="67"/>
        <end position="87"/>
    </location>
</feature>
<evidence type="ECO:0000259" key="8">
    <source>
        <dbReference type="Pfam" id="PF02308"/>
    </source>
</evidence>
<feature type="transmembrane region" description="Helical" evidence="7">
    <location>
        <begin position="34"/>
        <end position="55"/>
    </location>
</feature>
<dbReference type="InterPro" id="IPR003416">
    <property type="entry name" value="MgtC/SapB/SrpB/YhiD_fam"/>
</dbReference>
<evidence type="ECO:0000256" key="2">
    <source>
        <dbReference type="ARBA" id="ARBA00009298"/>
    </source>
</evidence>
<dbReference type="PANTHER" id="PTHR33778">
    <property type="entry name" value="PROTEIN MGTC"/>
    <property type="match status" value="1"/>
</dbReference>
<dbReference type="AlphaFoldDB" id="A0A7C0U6C5"/>
<dbReference type="PRINTS" id="PR01837">
    <property type="entry name" value="MGTCSAPBPROT"/>
</dbReference>
<dbReference type="GO" id="GO:0005886">
    <property type="term" value="C:plasma membrane"/>
    <property type="evidence" value="ECO:0007669"/>
    <property type="project" value="UniProtKB-SubCell"/>
</dbReference>
<sequence>MNWWVVVERLAVAFILGGLVGVEREMRNQPAGFRTHTILSIGSALIMIISIHGSLLYGPKTSDPMRIAAQVVSGIGFLGAGAILRIGVSIKGLTTAASLWTTAAIGLACGAGFYWAALLATLLVLFSLFLLGKMEKLYLFTKPRRSLFIEAEDVSTLMGDLEEVLGKFGYTMDFVEVDRDVEKDKVEIQMVIRPKPGCPLEADVGKVTSALLELKEVENVELK</sequence>
<evidence type="ECO:0000256" key="6">
    <source>
        <dbReference type="ARBA" id="ARBA00023136"/>
    </source>
</evidence>
<gene>
    <name evidence="9" type="ORF">ENF32_03980</name>
</gene>
<keyword evidence="6 7" id="KW-0472">Membrane</keyword>
<reference evidence="9" key="1">
    <citation type="journal article" date="2020" name="mSystems">
        <title>Genome- and Community-Level Interaction Insights into Carbon Utilization and Element Cycling Functions of Hydrothermarchaeota in Hydrothermal Sediment.</title>
        <authorList>
            <person name="Zhou Z."/>
            <person name="Liu Y."/>
            <person name="Xu W."/>
            <person name="Pan J."/>
            <person name="Luo Z.H."/>
            <person name="Li M."/>
        </authorList>
    </citation>
    <scope>NUCLEOTIDE SEQUENCE [LARGE SCALE GENOMIC DNA]</scope>
    <source>
        <strain evidence="9">HyVt-115</strain>
    </source>
</reference>
<dbReference type="Proteomes" id="UP000885690">
    <property type="component" value="Unassembled WGS sequence"/>
</dbReference>
<evidence type="ECO:0000256" key="7">
    <source>
        <dbReference type="SAM" id="Phobius"/>
    </source>
</evidence>
<comment type="subcellular location">
    <subcellularLocation>
        <location evidence="1">Cell membrane</location>
        <topology evidence="1">Multi-pass membrane protein</topology>
    </subcellularLocation>
</comment>
<feature type="domain" description="MgtC/SapB/SrpB/YhiD N-terminal" evidence="8">
    <location>
        <begin position="10"/>
        <end position="136"/>
    </location>
</feature>
<proteinExistence type="inferred from homology"/>
<feature type="transmembrane region" description="Helical" evidence="7">
    <location>
        <begin position="99"/>
        <end position="132"/>
    </location>
</feature>
<protein>
    <submittedName>
        <fullName evidence="9">MgtC/SapB family protein</fullName>
    </submittedName>
</protein>
<organism evidence="9">
    <name type="scientific">Thermosulfidibacter takaii</name>
    <dbReference type="NCBI Taxonomy" id="412593"/>
    <lineage>
        <taxon>Bacteria</taxon>
        <taxon>Pseudomonadati</taxon>
        <taxon>Thermosulfidibacterota</taxon>
        <taxon>Thermosulfidibacteria</taxon>
        <taxon>Thermosulfidibacterales</taxon>
        <taxon>Thermosulfidibacteraceae</taxon>
    </lineage>
</organism>
<keyword evidence="3" id="KW-1003">Cell membrane</keyword>
<evidence type="ECO:0000256" key="3">
    <source>
        <dbReference type="ARBA" id="ARBA00022475"/>
    </source>
</evidence>
<dbReference type="Pfam" id="PF02308">
    <property type="entry name" value="MgtC"/>
    <property type="match status" value="1"/>
</dbReference>
<comment type="caution">
    <text evidence="9">The sequence shown here is derived from an EMBL/GenBank/DDBJ whole genome shotgun (WGS) entry which is preliminary data.</text>
</comment>
<dbReference type="PANTHER" id="PTHR33778:SF1">
    <property type="entry name" value="MAGNESIUM TRANSPORTER YHID-RELATED"/>
    <property type="match status" value="1"/>
</dbReference>
<keyword evidence="5 7" id="KW-1133">Transmembrane helix</keyword>
<keyword evidence="4 7" id="KW-0812">Transmembrane</keyword>
<dbReference type="InterPro" id="IPR049177">
    <property type="entry name" value="MgtC_SapB_SrpB_YhiD_N"/>
</dbReference>